<dbReference type="GO" id="GO:0005829">
    <property type="term" value="C:cytosol"/>
    <property type="evidence" value="ECO:0007669"/>
    <property type="project" value="TreeGrafter"/>
</dbReference>
<dbReference type="InterPro" id="IPR007702">
    <property type="entry name" value="Janus"/>
</dbReference>
<proteinExistence type="inferred from homology"/>
<dbReference type="Gene3D" id="3.50.20.20">
    <property type="entry name" value="Janus/Ocnus"/>
    <property type="match status" value="1"/>
</dbReference>
<dbReference type="Pfam" id="PF05005">
    <property type="entry name" value="Ocnus"/>
    <property type="match status" value="1"/>
</dbReference>
<evidence type="ECO:0000256" key="6">
    <source>
        <dbReference type="PIRSR" id="PIRSR607702-1"/>
    </source>
</evidence>
<gene>
    <name evidence="8" type="primary">janA</name>
    <name evidence="8" type="ORF">Bhyg_14148</name>
</gene>
<accession>A0A9Q0RWZ4</accession>
<name>A0A9Q0RWZ4_9DIPT</name>
<dbReference type="OrthoDB" id="10249612at2759"/>
<dbReference type="SUPFAM" id="SSF143724">
    <property type="entry name" value="PHP14-like"/>
    <property type="match status" value="1"/>
</dbReference>
<evidence type="ECO:0000313" key="8">
    <source>
        <dbReference type="EMBL" id="KAJ6635562.1"/>
    </source>
</evidence>
<dbReference type="PANTHER" id="PTHR12258:SF5">
    <property type="entry name" value="BCDNA.GH02250-RELATED"/>
    <property type="match status" value="1"/>
</dbReference>
<protein>
    <recommendedName>
        <fullName evidence="5">Sex-regulated protein janus-A</fullName>
    </recommendedName>
</protein>
<evidence type="ECO:0000256" key="5">
    <source>
        <dbReference type="ARBA" id="ARBA00068494"/>
    </source>
</evidence>
<dbReference type="GO" id="GO:0030154">
    <property type="term" value="P:cell differentiation"/>
    <property type="evidence" value="ECO:0007669"/>
    <property type="project" value="UniProtKB-KW"/>
</dbReference>
<evidence type="ECO:0000313" key="9">
    <source>
        <dbReference type="Proteomes" id="UP001151699"/>
    </source>
</evidence>
<reference evidence="8" key="1">
    <citation type="submission" date="2022-07" db="EMBL/GenBank/DDBJ databases">
        <authorList>
            <person name="Trinca V."/>
            <person name="Uliana J.V.C."/>
            <person name="Torres T.T."/>
            <person name="Ward R.J."/>
            <person name="Monesi N."/>
        </authorList>
    </citation>
    <scope>NUCLEOTIDE SEQUENCE</scope>
    <source>
        <strain evidence="8">HSMRA1968</strain>
        <tissue evidence="8">Whole embryos</tissue>
    </source>
</reference>
<evidence type="ECO:0000256" key="7">
    <source>
        <dbReference type="PIRSR" id="PIRSR607702-2"/>
    </source>
</evidence>
<dbReference type="PANTHER" id="PTHR12258">
    <property type="entry name" value="JANUS-A/JANUS-B"/>
    <property type="match status" value="1"/>
</dbReference>
<keyword evidence="9" id="KW-1185">Reference proteome</keyword>
<dbReference type="FunFam" id="3.50.20.20:FF:000001">
    <property type="entry name" value="14 kDa phosphohistidine phosphatase"/>
    <property type="match status" value="1"/>
</dbReference>
<dbReference type="Proteomes" id="UP001151699">
    <property type="component" value="Chromosome C"/>
</dbReference>
<dbReference type="AlphaFoldDB" id="A0A9Q0RWZ4"/>
<comment type="similarity">
    <text evidence="2">Belongs to the janus family.</text>
</comment>
<sequence>MIGVLRRQFFQQSYLGKSCQDYQNFRISLRELSKVFNMSQVLLDFIPTVDIDKEGRFKYVLIKVYAKELPDGTEPSKLVVRGNVDAQWHADIYEQFTDMLKALKLDAECLGGGRIEHYPDVKKIKVYGYSQGYGKADHAETKRLLLSKYSNYDVEISDEGY</sequence>
<keyword evidence="3" id="KW-0221">Differentiation</keyword>
<evidence type="ECO:0000256" key="2">
    <source>
        <dbReference type="ARBA" id="ARBA00010971"/>
    </source>
</evidence>
<keyword evidence="4" id="KW-0726">Sexual differentiation</keyword>
<comment type="function">
    <text evidence="1">JanA and janB regulate somatic sex differentiation.</text>
</comment>
<evidence type="ECO:0000256" key="1">
    <source>
        <dbReference type="ARBA" id="ARBA00002508"/>
    </source>
</evidence>
<dbReference type="InterPro" id="IPR038596">
    <property type="entry name" value="Janus_sf"/>
</dbReference>
<organism evidence="8 9">
    <name type="scientific">Pseudolycoriella hygida</name>
    <dbReference type="NCBI Taxonomy" id="35572"/>
    <lineage>
        <taxon>Eukaryota</taxon>
        <taxon>Metazoa</taxon>
        <taxon>Ecdysozoa</taxon>
        <taxon>Arthropoda</taxon>
        <taxon>Hexapoda</taxon>
        <taxon>Insecta</taxon>
        <taxon>Pterygota</taxon>
        <taxon>Neoptera</taxon>
        <taxon>Endopterygota</taxon>
        <taxon>Diptera</taxon>
        <taxon>Nematocera</taxon>
        <taxon>Sciaroidea</taxon>
        <taxon>Sciaridae</taxon>
        <taxon>Pseudolycoriella</taxon>
    </lineage>
</organism>
<evidence type="ECO:0000256" key="4">
    <source>
        <dbReference type="ARBA" id="ARBA00022928"/>
    </source>
</evidence>
<dbReference type="EMBL" id="WJQU01000004">
    <property type="protein sequence ID" value="KAJ6635562.1"/>
    <property type="molecule type" value="Genomic_DNA"/>
</dbReference>
<dbReference type="GO" id="GO:0101006">
    <property type="term" value="F:protein histidine phosphatase activity"/>
    <property type="evidence" value="ECO:0007669"/>
    <property type="project" value="TreeGrafter"/>
</dbReference>
<comment type="caution">
    <text evidence="8">The sequence shown here is derived from an EMBL/GenBank/DDBJ whole genome shotgun (WGS) entry which is preliminary data.</text>
</comment>
<evidence type="ECO:0000256" key="3">
    <source>
        <dbReference type="ARBA" id="ARBA00022782"/>
    </source>
</evidence>
<feature type="active site" description="Proton acceptor" evidence="6">
    <location>
        <position position="89"/>
    </location>
</feature>
<feature type="binding site" evidence="7">
    <location>
        <position position="58"/>
    </location>
    <ligand>
        <name>substrate</name>
    </ligand>
</feature>
<dbReference type="GO" id="GO:0007548">
    <property type="term" value="P:sex differentiation"/>
    <property type="evidence" value="ECO:0007669"/>
    <property type="project" value="UniProtKB-KW"/>
</dbReference>